<dbReference type="HAMAP" id="MF_00317">
    <property type="entry name" value="DNApol_clamp_arch"/>
    <property type="match status" value="1"/>
</dbReference>
<dbReference type="GO" id="GO:0030337">
    <property type="term" value="F:DNA polymerase processivity factor activity"/>
    <property type="evidence" value="ECO:0000318"/>
    <property type="project" value="GO_Central"/>
</dbReference>
<dbReference type="FunFam" id="3.70.10.10:FF:000001">
    <property type="entry name" value="Proliferating cell nuclear antigen"/>
    <property type="match status" value="1"/>
</dbReference>
<organism evidence="12">
    <name type="scientific">Selaginella moellendorffii</name>
    <name type="common">Spikemoss</name>
    <dbReference type="NCBI Taxonomy" id="88036"/>
    <lineage>
        <taxon>Eukaryota</taxon>
        <taxon>Viridiplantae</taxon>
        <taxon>Streptophyta</taxon>
        <taxon>Embryophyta</taxon>
        <taxon>Tracheophyta</taxon>
        <taxon>Lycopodiopsida</taxon>
        <taxon>Selaginellales</taxon>
        <taxon>Selaginellaceae</taxon>
        <taxon>Selaginella</taxon>
    </lineage>
</organism>
<dbReference type="PANTHER" id="PTHR11352">
    <property type="entry name" value="PROLIFERATING CELL NUCLEAR ANTIGEN"/>
    <property type="match status" value="1"/>
</dbReference>
<keyword evidence="12" id="KW-1185">Reference proteome</keyword>
<dbReference type="FunFam" id="3.10.150.10:FF:000006">
    <property type="entry name" value="Proliferating cell nuclear antigen"/>
    <property type="match status" value="1"/>
</dbReference>
<dbReference type="GO" id="GO:0006298">
    <property type="term" value="P:mismatch repair"/>
    <property type="evidence" value="ECO:0000318"/>
    <property type="project" value="GO_Central"/>
</dbReference>
<dbReference type="PRINTS" id="PR00339">
    <property type="entry name" value="PCNACYCLIN"/>
</dbReference>
<dbReference type="Pfam" id="PF02747">
    <property type="entry name" value="PCNA_C"/>
    <property type="match status" value="1"/>
</dbReference>
<dbReference type="AlphaFoldDB" id="D8SBJ8"/>
<evidence type="ECO:0000256" key="4">
    <source>
        <dbReference type="ARBA" id="ARBA00023125"/>
    </source>
</evidence>
<dbReference type="EMBL" id="GL377610">
    <property type="protein sequence ID" value="EFJ18266.1"/>
    <property type="molecule type" value="Genomic_DNA"/>
</dbReference>
<protein>
    <recommendedName>
        <fullName evidence="7">DNA sliding clamp PCNA</fullName>
    </recommendedName>
</protein>
<dbReference type="GO" id="GO:0006272">
    <property type="term" value="P:leading strand elongation"/>
    <property type="evidence" value="ECO:0000318"/>
    <property type="project" value="GO_Central"/>
</dbReference>
<evidence type="ECO:0000256" key="7">
    <source>
        <dbReference type="RuleBase" id="RU000641"/>
    </source>
</evidence>
<evidence type="ECO:0000259" key="9">
    <source>
        <dbReference type="Pfam" id="PF00705"/>
    </source>
</evidence>
<dbReference type="Gramene" id="EFJ18266">
    <property type="protein sequence ID" value="EFJ18266"/>
    <property type="gene ID" value="SELMODRAFT_233576"/>
</dbReference>
<dbReference type="PROSITE" id="PS00293">
    <property type="entry name" value="PCNA_2"/>
    <property type="match status" value="1"/>
</dbReference>
<evidence type="ECO:0000259" key="10">
    <source>
        <dbReference type="Pfam" id="PF02747"/>
    </source>
</evidence>
<dbReference type="Pfam" id="PF00705">
    <property type="entry name" value="PCNA_N"/>
    <property type="match status" value="1"/>
</dbReference>
<sequence>MLELRLVQGSLLKKVLEAIKDLVNEANFDCSSTGFSLQAMDSSHVALVALMLRSEGFEHYRCDRTISIGMNLTNMAKMLKCAGNDDIITIKADDGSDTVTFMFESPSQDKISDFEMKLMEIDSEHLGIPDTEYQSSIKMPSQEFLRICKDLSSIGDTVMISVTKDGVKFTTSGDIGTANIVCRQNTSVDEPDNATEIKMQEPVSLTFALRYLNSFTKATPLANIVTLSMSADLPIVVEYKIGDMGYVRYYLAPKIEEDDAAAA</sequence>
<dbReference type="InterPro" id="IPR022649">
    <property type="entry name" value="Pr_cel_nuc_antig_C"/>
</dbReference>
<evidence type="ECO:0000313" key="12">
    <source>
        <dbReference type="Proteomes" id="UP000001514"/>
    </source>
</evidence>
<keyword evidence="4 8" id="KW-0238">DNA-binding</keyword>
<dbReference type="GO" id="GO:0019985">
    <property type="term" value="P:translesion synthesis"/>
    <property type="evidence" value="ECO:0000318"/>
    <property type="project" value="GO_Central"/>
</dbReference>
<dbReference type="OrthoDB" id="534348at2759"/>
<dbReference type="CDD" id="cd00577">
    <property type="entry name" value="PCNA"/>
    <property type="match status" value="1"/>
</dbReference>
<evidence type="ECO:0000313" key="11">
    <source>
        <dbReference type="EMBL" id="EFJ18266.1"/>
    </source>
</evidence>
<dbReference type="Gene3D" id="3.70.10.10">
    <property type="match status" value="1"/>
</dbReference>
<gene>
    <name evidence="11" type="ORF">SELMODRAFT_233576</name>
</gene>
<dbReference type="eggNOG" id="KOG1636">
    <property type="taxonomic scope" value="Eukaryota"/>
</dbReference>
<evidence type="ECO:0000256" key="8">
    <source>
        <dbReference type="RuleBase" id="RU003671"/>
    </source>
</evidence>
<dbReference type="PANTHER" id="PTHR11352:SF0">
    <property type="entry name" value="PROLIFERATING CELL NUCLEAR ANTIGEN"/>
    <property type="match status" value="1"/>
</dbReference>
<dbReference type="NCBIfam" id="TIGR00590">
    <property type="entry name" value="pcna"/>
    <property type="match status" value="1"/>
</dbReference>
<dbReference type="STRING" id="88036.D8SBJ8"/>
<feature type="domain" description="Proliferating cell nuclear antigen PCNA N-terminal" evidence="9">
    <location>
        <begin position="1"/>
        <end position="124"/>
    </location>
</feature>
<comment type="similarity">
    <text evidence="2 8">Belongs to the PCNA family.</text>
</comment>
<dbReference type="FunCoup" id="D8SBJ8">
    <property type="interactions" value="4028"/>
</dbReference>
<evidence type="ECO:0000256" key="6">
    <source>
        <dbReference type="ARBA" id="ARBA00053268"/>
    </source>
</evidence>
<comment type="function">
    <text evidence="7">This protein is an auxiliary protein of DNA polymerase delta and is involved in the control of eukaryotic DNA replication by increasing the polymerase's processivity during elongation of the leading strand.</text>
</comment>
<dbReference type="InParanoid" id="D8SBJ8"/>
<dbReference type="GO" id="GO:0006275">
    <property type="term" value="P:regulation of DNA replication"/>
    <property type="evidence" value="ECO:0007669"/>
    <property type="project" value="InterPro"/>
</dbReference>
<dbReference type="InterPro" id="IPR022659">
    <property type="entry name" value="Pr_cel_nuc_antig_CS"/>
</dbReference>
<name>D8SBJ8_SELML</name>
<dbReference type="Proteomes" id="UP000001514">
    <property type="component" value="Unassembled WGS sequence"/>
</dbReference>
<evidence type="ECO:0000256" key="1">
    <source>
        <dbReference type="ARBA" id="ARBA00004123"/>
    </source>
</evidence>
<dbReference type="KEGG" id="smo:SELMODRAFT_233576"/>
<keyword evidence="5 7" id="KW-0539">Nucleus</keyword>
<comment type="subcellular location">
    <subcellularLocation>
        <location evidence="1 7">Nucleus</location>
    </subcellularLocation>
</comment>
<keyword evidence="3 8" id="KW-0235">DNA replication</keyword>
<proteinExistence type="inferred from homology"/>
<dbReference type="InterPro" id="IPR022648">
    <property type="entry name" value="Pr_cel_nuc_antig_N"/>
</dbReference>
<dbReference type="SUPFAM" id="SSF55979">
    <property type="entry name" value="DNA clamp"/>
    <property type="match status" value="2"/>
</dbReference>
<dbReference type="FunFam" id="3.10.150.10:FF:000008">
    <property type="entry name" value="Proliferating cell nuclear antigen"/>
    <property type="match status" value="1"/>
</dbReference>
<dbReference type="GO" id="GO:0043626">
    <property type="term" value="C:PCNA complex"/>
    <property type="evidence" value="ECO:0000318"/>
    <property type="project" value="GO_Central"/>
</dbReference>
<evidence type="ECO:0000256" key="3">
    <source>
        <dbReference type="ARBA" id="ARBA00022705"/>
    </source>
</evidence>
<evidence type="ECO:0000256" key="2">
    <source>
        <dbReference type="ARBA" id="ARBA00010462"/>
    </source>
</evidence>
<dbReference type="InterPro" id="IPR000730">
    <property type="entry name" value="Pr_cel_nuc_antig"/>
</dbReference>
<dbReference type="PROSITE" id="PS01251">
    <property type="entry name" value="PCNA_1"/>
    <property type="match status" value="1"/>
</dbReference>
<dbReference type="OMA" id="MDNSHIS"/>
<reference evidence="11 12" key="1">
    <citation type="journal article" date="2011" name="Science">
        <title>The Selaginella genome identifies genetic changes associated with the evolution of vascular plants.</title>
        <authorList>
            <person name="Banks J.A."/>
            <person name="Nishiyama T."/>
            <person name="Hasebe M."/>
            <person name="Bowman J.L."/>
            <person name="Gribskov M."/>
            <person name="dePamphilis C."/>
            <person name="Albert V.A."/>
            <person name="Aono N."/>
            <person name="Aoyama T."/>
            <person name="Ambrose B.A."/>
            <person name="Ashton N.W."/>
            <person name="Axtell M.J."/>
            <person name="Barker E."/>
            <person name="Barker M.S."/>
            <person name="Bennetzen J.L."/>
            <person name="Bonawitz N.D."/>
            <person name="Chapple C."/>
            <person name="Cheng C."/>
            <person name="Correa L.G."/>
            <person name="Dacre M."/>
            <person name="DeBarry J."/>
            <person name="Dreyer I."/>
            <person name="Elias M."/>
            <person name="Engstrom E.M."/>
            <person name="Estelle M."/>
            <person name="Feng L."/>
            <person name="Finet C."/>
            <person name="Floyd S.K."/>
            <person name="Frommer W.B."/>
            <person name="Fujita T."/>
            <person name="Gramzow L."/>
            <person name="Gutensohn M."/>
            <person name="Harholt J."/>
            <person name="Hattori M."/>
            <person name="Heyl A."/>
            <person name="Hirai T."/>
            <person name="Hiwatashi Y."/>
            <person name="Ishikawa M."/>
            <person name="Iwata M."/>
            <person name="Karol K.G."/>
            <person name="Koehler B."/>
            <person name="Kolukisaoglu U."/>
            <person name="Kubo M."/>
            <person name="Kurata T."/>
            <person name="Lalonde S."/>
            <person name="Li K."/>
            <person name="Li Y."/>
            <person name="Litt A."/>
            <person name="Lyons E."/>
            <person name="Manning G."/>
            <person name="Maruyama T."/>
            <person name="Michael T.P."/>
            <person name="Mikami K."/>
            <person name="Miyazaki S."/>
            <person name="Morinaga S."/>
            <person name="Murata T."/>
            <person name="Mueller-Roeber B."/>
            <person name="Nelson D.R."/>
            <person name="Obara M."/>
            <person name="Oguri Y."/>
            <person name="Olmstead R.G."/>
            <person name="Onodera N."/>
            <person name="Petersen B.L."/>
            <person name="Pils B."/>
            <person name="Prigge M."/>
            <person name="Rensing S.A."/>
            <person name="Riano-Pachon D.M."/>
            <person name="Roberts A.W."/>
            <person name="Sato Y."/>
            <person name="Scheller H.V."/>
            <person name="Schulz B."/>
            <person name="Schulz C."/>
            <person name="Shakirov E.V."/>
            <person name="Shibagaki N."/>
            <person name="Shinohara N."/>
            <person name="Shippen D.E."/>
            <person name="Soerensen I."/>
            <person name="Sotooka R."/>
            <person name="Sugimoto N."/>
            <person name="Sugita M."/>
            <person name="Sumikawa N."/>
            <person name="Tanurdzic M."/>
            <person name="Theissen G."/>
            <person name="Ulvskov P."/>
            <person name="Wakazuki S."/>
            <person name="Weng J.K."/>
            <person name="Willats W.W."/>
            <person name="Wipf D."/>
            <person name="Wolf P.G."/>
            <person name="Yang L."/>
            <person name="Zimmer A.D."/>
            <person name="Zhu Q."/>
            <person name="Mitros T."/>
            <person name="Hellsten U."/>
            <person name="Loque D."/>
            <person name="Otillar R."/>
            <person name="Salamov A."/>
            <person name="Schmutz J."/>
            <person name="Shapiro H."/>
            <person name="Lindquist E."/>
            <person name="Lucas S."/>
            <person name="Rokhsar D."/>
            <person name="Grigoriev I.V."/>
        </authorList>
    </citation>
    <scope>NUCLEOTIDE SEQUENCE [LARGE SCALE GENOMIC DNA]</scope>
</reference>
<dbReference type="HOGENOM" id="CLU_043978_3_0_1"/>
<dbReference type="InterPro" id="IPR046938">
    <property type="entry name" value="DNA_clamp_sf"/>
</dbReference>
<evidence type="ECO:0000256" key="5">
    <source>
        <dbReference type="ARBA" id="ARBA00023242"/>
    </source>
</evidence>
<comment type="function">
    <text evidence="6">This protein is an auxiliary protein of DNA polymerase delta and is involved in the control of eukaryotic DNA replication by increasing the polymerase's processibility during elongation of the leading strand.</text>
</comment>
<feature type="domain" description="Proliferating cell nuclear antigen PCNA C-terminal" evidence="10">
    <location>
        <begin position="127"/>
        <end position="254"/>
    </location>
</feature>
<dbReference type="GO" id="GO:0003677">
    <property type="term" value="F:DNA binding"/>
    <property type="evidence" value="ECO:0007669"/>
    <property type="project" value="UniProtKB-KW"/>
</dbReference>
<accession>D8SBJ8</accession>